<evidence type="ECO:0000256" key="1">
    <source>
        <dbReference type="SAM" id="Phobius"/>
    </source>
</evidence>
<dbReference type="AlphaFoldDB" id="I3SQ53"/>
<keyword evidence="1" id="KW-0812">Transmembrane</keyword>
<name>I3SQ53_MEDTR</name>
<protein>
    <recommendedName>
        <fullName evidence="3">Transmembrane protein</fullName>
    </recommendedName>
</protein>
<sequence>MGKIQGVGVCNYHNILNMDQNQMHHNRLGTFLRNGLVQIALLGPLDLEGQPNHLHRGFFAMLFLWEVRLVLMIVLCFVIGVV</sequence>
<organism evidence="2">
    <name type="scientific">Medicago truncatula</name>
    <name type="common">Barrel medic</name>
    <name type="synonym">Medicago tribuloides</name>
    <dbReference type="NCBI Taxonomy" id="3880"/>
    <lineage>
        <taxon>Eukaryota</taxon>
        <taxon>Viridiplantae</taxon>
        <taxon>Streptophyta</taxon>
        <taxon>Embryophyta</taxon>
        <taxon>Tracheophyta</taxon>
        <taxon>Spermatophyta</taxon>
        <taxon>Magnoliopsida</taxon>
        <taxon>eudicotyledons</taxon>
        <taxon>Gunneridae</taxon>
        <taxon>Pentapetalae</taxon>
        <taxon>rosids</taxon>
        <taxon>fabids</taxon>
        <taxon>Fabales</taxon>
        <taxon>Fabaceae</taxon>
        <taxon>Papilionoideae</taxon>
        <taxon>50 kb inversion clade</taxon>
        <taxon>NPAAA clade</taxon>
        <taxon>Hologalegina</taxon>
        <taxon>IRL clade</taxon>
        <taxon>Trifolieae</taxon>
        <taxon>Medicago</taxon>
    </lineage>
</organism>
<keyword evidence="1" id="KW-1133">Transmembrane helix</keyword>
<reference evidence="2" key="1">
    <citation type="submission" date="2012-05" db="EMBL/GenBank/DDBJ databases">
        <authorList>
            <person name="Krishnakumar V."/>
            <person name="Cheung F."/>
            <person name="Xiao Y."/>
            <person name="Chan A."/>
            <person name="Moskal W.A."/>
            <person name="Town C.D."/>
        </authorList>
    </citation>
    <scope>NUCLEOTIDE SEQUENCE</scope>
</reference>
<proteinExistence type="evidence at transcript level"/>
<dbReference type="EMBL" id="BT142601">
    <property type="protein sequence ID" value="AFK42395.1"/>
    <property type="molecule type" value="mRNA"/>
</dbReference>
<evidence type="ECO:0008006" key="3">
    <source>
        <dbReference type="Google" id="ProtNLM"/>
    </source>
</evidence>
<accession>I3SQ53</accession>
<keyword evidence="1" id="KW-0472">Membrane</keyword>
<feature type="transmembrane region" description="Helical" evidence="1">
    <location>
        <begin position="58"/>
        <end position="81"/>
    </location>
</feature>
<evidence type="ECO:0000313" key="2">
    <source>
        <dbReference type="EMBL" id="AFK42395.1"/>
    </source>
</evidence>